<proteinExistence type="predicted"/>
<protein>
    <submittedName>
        <fullName evidence="1">AAA domain protein</fullName>
    </submittedName>
</protein>
<gene>
    <name evidence="1" type="ORF">TTHERM_00402110</name>
</gene>
<dbReference type="GeneID" id="7828879"/>
<organism evidence="1 2">
    <name type="scientific">Tetrahymena thermophila (strain SB210)</name>
    <dbReference type="NCBI Taxonomy" id="312017"/>
    <lineage>
        <taxon>Eukaryota</taxon>
        <taxon>Sar</taxon>
        <taxon>Alveolata</taxon>
        <taxon>Ciliophora</taxon>
        <taxon>Intramacronucleata</taxon>
        <taxon>Oligohymenophorea</taxon>
        <taxon>Hymenostomatida</taxon>
        <taxon>Tetrahymenina</taxon>
        <taxon>Tetrahymenidae</taxon>
        <taxon>Tetrahymena</taxon>
    </lineage>
</organism>
<reference evidence="2" key="1">
    <citation type="journal article" date="2006" name="PLoS Biol.">
        <title>Macronuclear genome sequence of the ciliate Tetrahymena thermophila, a model eukaryote.</title>
        <authorList>
            <person name="Eisen J.A."/>
            <person name="Coyne R.S."/>
            <person name="Wu M."/>
            <person name="Wu D."/>
            <person name="Thiagarajan M."/>
            <person name="Wortman J.R."/>
            <person name="Badger J.H."/>
            <person name="Ren Q."/>
            <person name="Amedeo P."/>
            <person name="Jones K.M."/>
            <person name="Tallon L.J."/>
            <person name="Delcher A.L."/>
            <person name="Salzberg S.L."/>
            <person name="Silva J.C."/>
            <person name="Haas B.J."/>
            <person name="Majoros W.H."/>
            <person name="Farzad M."/>
            <person name="Carlton J.M."/>
            <person name="Smith R.K. Jr."/>
            <person name="Garg J."/>
            <person name="Pearlman R.E."/>
            <person name="Karrer K.M."/>
            <person name="Sun L."/>
            <person name="Manning G."/>
            <person name="Elde N.C."/>
            <person name="Turkewitz A.P."/>
            <person name="Asai D.J."/>
            <person name="Wilkes D.E."/>
            <person name="Wang Y."/>
            <person name="Cai H."/>
            <person name="Collins K."/>
            <person name="Stewart B.A."/>
            <person name="Lee S.R."/>
            <person name="Wilamowska K."/>
            <person name="Weinberg Z."/>
            <person name="Ruzzo W.L."/>
            <person name="Wloga D."/>
            <person name="Gaertig J."/>
            <person name="Frankel J."/>
            <person name="Tsao C.-C."/>
            <person name="Gorovsky M.A."/>
            <person name="Keeling P.J."/>
            <person name="Waller R.F."/>
            <person name="Patron N.J."/>
            <person name="Cherry J.M."/>
            <person name="Stover N.A."/>
            <person name="Krieger C.J."/>
            <person name="del Toro C."/>
            <person name="Ryder H.F."/>
            <person name="Williamson S.C."/>
            <person name="Barbeau R.A."/>
            <person name="Hamilton E.P."/>
            <person name="Orias E."/>
        </authorList>
    </citation>
    <scope>NUCLEOTIDE SEQUENCE [LARGE SCALE GENOMIC DNA]</scope>
    <source>
        <strain evidence="2">SB210</strain>
    </source>
</reference>
<keyword evidence="2" id="KW-1185">Reference proteome</keyword>
<dbReference type="Proteomes" id="UP000009168">
    <property type="component" value="Unassembled WGS sequence"/>
</dbReference>
<dbReference type="KEGG" id="tet:TTHERM_00402110"/>
<dbReference type="HOGENOM" id="CLU_568049_0_0_1"/>
<dbReference type="SUPFAM" id="SSF52540">
    <property type="entry name" value="P-loop containing nucleoside triphosphate hydrolases"/>
    <property type="match status" value="1"/>
</dbReference>
<dbReference type="RefSeq" id="XP_001014084.1">
    <property type="nucleotide sequence ID" value="XM_001014084.1"/>
</dbReference>
<dbReference type="AlphaFoldDB" id="I7LUI5"/>
<evidence type="ECO:0000313" key="2">
    <source>
        <dbReference type="Proteomes" id="UP000009168"/>
    </source>
</evidence>
<dbReference type="EMBL" id="GG662719">
    <property type="protein sequence ID" value="EAR93839.1"/>
    <property type="molecule type" value="Genomic_DNA"/>
</dbReference>
<dbReference type="OrthoDB" id="10041966at2759"/>
<accession>I7LUI5</accession>
<name>I7LUI5_TETTS</name>
<sequence>MISSCAFHPENQRETLCLSLQCKHKGLICQQCVQEQHNGHYNLPLKQFQECLNNNQEISEVSQMLIQEIKYFQDDVDNKYNSLVSNLIEIQKKFNQEIEALIKLHSFNKDYSNKILNKIETFLENIKSFCSVNNEKQLSDLVTYFSLMVYQHEDSSFENNFKNHLEEMNIKSQTIKTFFNKHEIEILDNCKRIEESIRELMCSEVDILQILEIKKYESDADNFKILCSRQKDLPKKFSIIDCKKSQIDSLETIVDIVFKYFNFKVAERVQIQLRHAEHHHLITSAEQLSNCNSVIAEIIYSPTQVSPLYVIGISGSTRCGKSTLCQQLSVALNADILHQDQFFDKNKIYSQLNGNWESQESIDWHAFKEFVMREINKKKVRGGYVIIEGLQLFCEEWMRNICDVKFFLEVEEMTMYVRRMRTTAVPEHYFWNTIIPEYQIYKKKLETYQSTETDNSKKIVYLNGQETIQGVFETALKQINC</sequence>
<dbReference type="Gene3D" id="3.40.50.300">
    <property type="entry name" value="P-loop containing nucleotide triphosphate hydrolases"/>
    <property type="match status" value="1"/>
</dbReference>
<dbReference type="InParanoid" id="I7LUI5"/>
<dbReference type="OMA" id="INTHIMK"/>
<dbReference type="InterPro" id="IPR027417">
    <property type="entry name" value="P-loop_NTPase"/>
</dbReference>
<evidence type="ECO:0000313" key="1">
    <source>
        <dbReference type="EMBL" id="EAR93839.1"/>
    </source>
</evidence>